<evidence type="ECO:0000313" key="5">
    <source>
        <dbReference type="EMBL" id="MQT14063.1"/>
    </source>
</evidence>
<dbReference type="InterPro" id="IPR004843">
    <property type="entry name" value="Calcineurin-like_PHP"/>
</dbReference>
<keyword evidence="2" id="KW-0547">Nucleotide-binding</keyword>
<dbReference type="EMBL" id="VWNA01000001">
    <property type="protein sequence ID" value="MQT14063.1"/>
    <property type="molecule type" value="Genomic_DNA"/>
</dbReference>
<dbReference type="Proteomes" id="UP000332515">
    <property type="component" value="Unassembled WGS sequence"/>
</dbReference>
<evidence type="ECO:0000256" key="2">
    <source>
        <dbReference type="RuleBase" id="RU362119"/>
    </source>
</evidence>
<dbReference type="GO" id="GO:0016787">
    <property type="term" value="F:hydrolase activity"/>
    <property type="evidence" value="ECO:0007669"/>
    <property type="project" value="UniProtKB-KW"/>
</dbReference>
<evidence type="ECO:0000256" key="1">
    <source>
        <dbReference type="ARBA" id="ARBA00022729"/>
    </source>
</evidence>
<dbReference type="Pfam" id="PF02872">
    <property type="entry name" value="5_nucleotid_C"/>
    <property type="match status" value="1"/>
</dbReference>
<name>A0A6A7Y4J8_9HYPH</name>
<evidence type="ECO:0000259" key="4">
    <source>
        <dbReference type="Pfam" id="PF02872"/>
    </source>
</evidence>
<organism evidence="5 6">
    <name type="scientific">Segnochrobactrum spirostomi</name>
    <dbReference type="NCBI Taxonomy" id="2608987"/>
    <lineage>
        <taxon>Bacteria</taxon>
        <taxon>Pseudomonadati</taxon>
        <taxon>Pseudomonadota</taxon>
        <taxon>Alphaproteobacteria</taxon>
        <taxon>Hyphomicrobiales</taxon>
        <taxon>Segnochrobactraceae</taxon>
        <taxon>Segnochrobactrum</taxon>
    </lineage>
</organism>
<proteinExistence type="inferred from homology"/>
<keyword evidence="1" id="KW-0732">Signal</keyword>
<gene>
    <name evidence="5" type="ORF">F0357_15715</name>
</gene>
<evidence type="ECO:0000313" key="6">
    <source>
        <dbReference type="Proteomes" id="UP000332515"/>
    </source>
</evidence>
<protein>
    <submittedName>
        <fullName evidence="5">Bifunctional metallophosphatase/5'-nucleotidase</fullName>
    </submittedName>
</protein>
<feature type="domain" description="Calcineurin-like phosphoesterase" evidence="3">
    <location>
        <begin position="41"/>
        <end position="239"/>
    </location>
</feature>
<accession>A0A6A7Y4J8</accession>
<dbReference type="RefSeq" id="WP_153484051.1">
    <property type="nucleotide sequence ID" value="NZ_VWNA01000001.1"/>
</dbReference>
<sequence length="511" mass="53724">MPSVTRRETFGLGLAGGLAVTFVSGSAKPADAAPPPPPTFTIVHVNDIYRMGDVKGRGGFPKLAAVVKAERARGVPTLFTHGGDTLSPSLMSGFDKGAHIIALTNMVKPDVFVPGNHEFDFGEAVYFERLKAAEFPVYAANMTTADGAPVPGMKRSEIVELGGVKLGVIGLALEDTPTMSQPGTLKFLPALEVLKAEAAALRGKGADLILAVAHAERALDDAIMRRRLVDILVTGHIHDLSIGYDGDVVHVESNEDANFVTAIDVAVTIKDDGKTRKVSWFPSFRIHDTTSVDPDPDVAAAVAVYETQLSKALDVDIGTTATELDTRTSTVRSRESAFGDLLADAVRASTEAEIAIVNGGSIRADTIYPPGTTLTRRDILTELPFGNTTVLVEISGADVRAALENGFSMMDSGAGRFPQVSGLVVTVDPAKPAGSRVVSVTVGGEPLSPERFYKVGANNFMFGGGDGYKMLAAGKTLIGETDGELIATVVMNYITAAKTISPSGEGRIIIE</sequence>
<dbReference type="Pfam" id="PF00149">
    <property type="entry name" value="Metallophos"/>
    <property type="match status" value="1"/>
</dbReference>
<dbReference type="InterPro" id="IPR036907">
    <property type="entry name" value="5'-Nucleotdase_C_sf"/>
</dbReference>
<evidence type="ECO:0000259" key="3">
    <source>
        <dbReference type="Pfam" id="PF00149"/>
    </source>
</evidence>
<dbReference type="InterPro" id="IPR008334">
    <property type="entry name" value="5'-Nucleotdase_C"/>
</dbReference>
<reference evidence="5 6" key="1">
    <citation type="submission" date="2019-09" db="EMBL/GenBank/DDBJ databases">
        <title>Segnochrobactrum spirostomi gen. nov., sp. nov., isolated from the ciliate Spirostomum cf. yagiui and description of a novel family, Segnochrobactraceae fam. nov. within the order Rhizobiales of the class Alphaproteobacteria.</title>
        <authorList>
            <person name="Akter S."/>
            <person name="Shazib S.U.A."/>
            <person name="Shin M.K."/>
        </authorList>
    </citation>
    <scope>NUCLEOTIDE SEQUENCE [LARGE SCALE GENOMIC DNA]</scope>
    <source>
        <strain evidence="5 6">Sp-1</strain>
    </source>
</reference>
<dbReference type="InterPro" id="IPR029052">
    <property type="entry name" value="Metallo-depent_PP-like"/>
</dbReference>
<keyword evidence="6" id="KW-1185">Reference proteome</keyword>
<comment type="similarity">
    <text evidence="2">Belongs to the 5'-nucleotidase family.</text>
</comment>
<dbReference type="Gene3D" id="3.90.780.10">
    <property type="entry name" value="5'-Nucleotidase, C-terminal domain"/>
    <property type="match status" value="1"/>
</dbReference>
<dbReference type="AlphaFoldDB" id="A0A6A7Y4J8"/>
<dbReference type="GO" id="GO:0009166">
    <property type="term" value="P:nucleotide catabolic process"/>
    <property type="evidence" value="ECO:0007669"/>
    <property type="project" value="InterPro"/>
</dbReference>
<dbReference type="InterPro" id="IPR006179">
    <property type="entry name" value="5_nucleotidase/apyrase"/>
</dbReference>
<dbReference type="SUPFAM" id="SSF55816">
    <property type="entry name" value="5'-nucleotidase (syn. UDP-sugar hydrolase), C-terminal domain"/>
    <property type="match status" value="1"/>
</dbReference>
<dbReference type="GO" id="GO:0000166">
    <property type="term" value="F:nucleotide binding"/>
    <property type="evidence" value="ECO:0007669"/>
    <property type="project" value="UniProtKB-KW"/>
</dbReference>
<dbReference type="PANTHER" id="PTHR11575:SF24">
    <property type="entry name" value="5'-NUCLEOTIDASE"/>
    <property type="match status" value="1"/>
</dbReference>
<dbReference type="PRINTS" id="PR01607">
    <property type="entry name" value="APYRASEFAMLY"/>
</dbReference>
<keyword evidence="2" id="KW-0378">Hydrolase</keyword>
<dbReference type="SUPFAM" id="SSF56300">
    <property type="entry name" value="Metallo-dependent phosphatases"/>
    <property type="match status" value="1"/>
</dbReference>
<dbReference type="PANTHER" id="PTHR11575">
    <property type="entry name" value="5'-NUCLEOTIDASE-RELATED"/>
    <property type="match status" value="1"/>
</dbReference>
<feature type="domain" description="5'-Nucleotidase C-terminal" evidence="4">
    <location>
        <begin position="317"/>
        <end position="472"/>
    </location>
</feature>
<dbReference type="Gene3D" id="3.60.21.10">
    <property type="match status" value="1"/>
</dbReference>
<comment type="caution">
    <text evidence="5">The sequence shown here is derived from an EMBL/GenBank/DDBJ whole genome shotgun (WGS) entry which is preliminary data.</text>
</comment>